<dbReference type="AlphaFoldDB" id="A0AAJ7BKE0"/>
<dbReference type="SUPFAM" id="SSF50969">
    <property type="entry name" value="YVTN repeat-like/Quinoprotein amine dehydrogenase"/>
    <property type="match status" value="1"/>
</dbReference>
<dbReference type="RefSeq" id="XP_015588288.1">
    <property type="nucleotide sequence ID" value="XM_015732802.2"/>
</dbReference>
<dbReference type="PANTHER" id="PTHR19858">
    <property type="entry name" value="WD40 REPEAT PROTEIN"/>
    <property type="match status" value="1"/>
</dbReference>
<dbReference type="PROSITE" id="PS50294">
    <property type="entry name" value="WD_REPEATS_REGION"/>
    <property type="match status" value="3"/>
</dbReference>
<evidence type="ECO:0000256" key="3">
    <source>
        <dbReference type="ARBA" id="ARBA00022737"/>
    </source>
</evidence>
<dbReference type="PROSITE" id="PS50082">
    <property type="entry name" value="WD_REPEATS_2"/>
    <property type="match status" value="3"/>
</dbReference>
<dbReference type="InterPro" id="IPR027145">
    <property type="entry name" value="PWP2"/>
</dbReference>
<dbReference type="GO" id="GO:0032040">
    <property type="term" value="C:small-subunit processome"/>
    <property type="evidence" value="ECO:0007669"/>
    <property type="project" value="TreeGrafter"/>
</dbReference>
<organism evidence="7 8">
    <name type="scientific">Cephus cinctus</name>
    <name type="common">Wheat stem sawfly</name>
    <dbReference type="NCBI Taxonomy" id="211228"/>
    <lineage>
        <taxon>Eukaryota</taxon>
        <taxon>Metazoa</taxon>
        <taxon>Ecdysozoa</taxon>
        <taxon>Arthropoda</taxon>
        <taxon>Hexapoda</taxon>
        <taxon>Insecta</taxon>
        <taxon>Pterygota</taxon>
        <taxon>Neoptera</taxon>
        <taxon>Endopterygota</taxon>
        <taxon>Hymenoptera</taxon>
        <taxon>Cephoidea</taxon>
        <taxon>Cephidae</taxon>
        <taxon>Cephus</taxon>
    </lineage>
</organism>
<feature type="domain" description="Small-subunit processome Utp12" evidence="6">
    <location>
        <begin position="787"/>
        <end position="890"/>
    </location>
</feature>
<dbReference type="PROSITE" id="PS00678">
    <property type="entry name" value="WD_REPEATS_1"/>
    <property type="match status" value="1"/>
</dbReference>
<evidence type="ECO:0000256" key="5">
    <source>
        <dbReference type="SAM" id="MobiDB-lite"/>
    </source>
</evidence>
<dbReference type="GO" id="GO:0000462">
    <property type="term" value="P:maturation of SSU-rRNA from tricistronic rRNA transcript (SSU-rRNA, 5.8S rRNA, LSU-rRNA)"/>
    <property type="evidence" value="ECO:0007669"/>
    <property type="project" value="TreeGrafter"/>
</dbReference>
<gene>
    <name evidence="8" type="primary">LOC107264493</name>
</gene>
<evidence type="ECO:0000313" key="8">
    <source>
        <dbReference type="RefSeq" id="XP_015588288.1"/>
    </source>
</evidence>
<feature type="repeat" description="WD" evidence="4">
    <location>
        <begin position="511"/>
        <end position="545"/>
    </location>
</feature>
<dbReference type="SMART" id="SM00320">
    <property type="entry name" value="WD40"/>
    <property type="match status" value="10"/>
</dbReference>
<keyword evidence="2 4" id="KW-0853">WD repeat</keyword>
<dbReference type="InterPro" id="IPR015943">
    <property type="entry name" value="WD40/YVTN_repeat-like_dom_sf"/>
</dbReference>
<dbReference type="InterPro" id="IPR036322">
    <property type="entry name" value="WD40_repeat_dom_sf"/>
</dbReference>
<feature type="repeat" description="WD" evidence="4">
    <location>
        <begin position="383"/>
        <end position="424"/>
    </location>
</feature>
<dbReference type="InterPro" id="IPR007148">
    <property type="entry name" value="SSU_processome_Utp12"/>
</dbReference>
<evidence type="ECO:0000256" key="4">
    <source>
        <dbReference type="PROSITE-ProRule" id="PRU00221"/>
    </source>
</evidence>
<dbReference type="InterPro" id="IPR019775">
    <property type="entry name" value="WD40_repeat_CS"/>
</dbReference>
<keyword evidence="3" id="KW-0677">Repeat</keyword>
<dbReference type="KEGG" id="ccin:107264493"/>
<proteinExistence type="inferred from homology"/>
<dbReference type="InterPro" id="IPR011044">
    <property type="entry name" value="Quino_amine_DH_bsu"/>
</dbReference>
<evidence type="ECO:0000256" key="1">
    <source>
        <dbReference type="ARBA" id="ARBA00010226"/>
    </source>
</evidence>
<dbReference type="Pfam" id="PF00400">
    <property type="entry name" value="WD40"/>
    <property type="match status" value="4"/>
</dbReference>
<dbReference type="FunFam" id="2.130.10.10:FF:000499">
    <property type="entry name" value="PWP2, small subunit processome component"/>
    <property type="match status" value="1"/>
</dbReference>
<dbReference type="GO" id="GO:0034388">
    <property type="term" value="C:Pwp2p-containing subcomplex of 90S preribosome"/>
    <property type="evidence" value="ECO:0007669"/>
    <property type="project" value="TreeGrafter"/>
</dbReference>
<dbReference type="InterPro" id="IPR001680">
    <property type="entry name" value="WD40_rpt"/>
</dbReference>
<dbReference type="Proteomes" id="UP000694920">
    <property type="component" value="Unplaced"/>
</dbReference>
<feature type="region of interest" description="Disordered" evidence="5">
    <location>
        <begin position="227"/>
        <end position="247"/>
    </location>
</feature>
<dbReference type="Gene3D" id="2.130.10.10">
    <property type="entry name" value="YVTN repeat-like/Quinoprotein amine dehydrogenase"/>
    <property type="match status" value="3"/>
</dbReference>
<dbReference type="GO" id="GO:0000028">
    <property type="term" value="P:ribosomal small subunit assembly"/>
    <property type="evidence" value="ECO:0007669"/>
    <property type="project" value="TreeGrafter"/>
</dbReference>
<comment type="similarity">
    <text evidence="1">Belongs to the WD repeat PWP2 family.</text>
</comment>
<protein>
    <submittedName>
        <fullName evidence="8">Periodic tryptophan protein 2 homolog</fullName>
    </submittedName>
</protein>
<feature type="compositionally biased region" description="Acidic residues" evidence="5">
    <location>
        <begin position="906"/>
        <end position="920"/>
    </location>
</feature>
<evidence type="ECO:0000313" key="7">
    <source>
        <dbReference type="Proteomes" id="UP000694920"/>
    </source>
</evidence>
<dbReference type="PANTHER" id="PTHR19858:SF0">
    <property type="entry name" value="PERIODIC TRYPTOPHAN PROTEIN 2 HOMOLOG"/>
    <property type="match status" value="1"/>
</dbReference>
<dbReference type="Pfam" id="PF04003">
    <property type="entry name" value="Utp12"/>
    <property type="match status" value="1"/>
</dbReference>
<feature type="region of interest" description="Disordered" evidence="5">
    <location>
        <begin position="905"/>
        <end position="927"/>
    </location>
</feature>
<evidence type="ECO:0000259" key="6">
    <source>
        <dbReference type="Pfam" id="PF04003"/>
    </source>
</evidence>
<reference evidence="8" key="1">
    <citation type="submission" date="2025-08" db="UniProtKB">
        <authorList>
            <consortium name="RefSeq"/>
        </authorList>
    </citation>
    <scope>IDENTIFICATION</scope>
</reference>
<evidence type="ECO:0000256" key="2">
    <source>
        <dbReference type="ARBA" id="ARBA00022574"/>
    </source>
</evidence>
<name>A0AAJ7BKE0_CEPCN</name>
<keyword evidence="7" id="KW-1185">Reference proteome</keyword>
<accession>A0AAJ7BKE0</accession>
<dbReference type="GeneID" id="107264493"/>
<feature type="repeat" description="WD" evidence="4">
    <location>
        <begin position="425"/>
        <end position="466"/>
    </location>
</feature>
<dbReference type="SUPFAM" id="SSF50978">
    <property type="entry name" value="WD40 repeat-like"/>
    <property type="match status" value="2"/>
</dbReference>
<sequence length="927" mass="103837">MKFAYKFSNLLGTVYRNGNVLFSPDGNSVISPVGNRITIFDLKNNKSSTLPVESRFNYTTLDMSHDGYTLVAVNEEGEAHVISMVSRMIIHKLRFKKKVRALKFSPDGKHFAICKESNVFVYNIPGLQIGQFNPFCMERVFHAAIDDTTCIDWSFDSKLIAVGSKDTTTKLYSLEKLADFRVYSLGTHSDTIVGCFFEKNNYDISTISRNGYLCVWECALDPEEFTPWQPSEKRNKPADSDSDDDVDLQRALEKPAKQRDADEIVIKNDEDKRDKKNSNKKLLYKRLARHYLANELRKEHRNIILTAAAYHVDIKILVVSFSNGAFFLYEMPEVNMIHSLSISDQDITSIALNNTGDWIALACSKVGQLLVWEWQSETYAMKQQGHSNNMNCVAYSPDGQFIVTGGDDGKVKLWNTATGFCTVTFQEHASSVSGILFSHNRKFMVSSSVDGTVRAYDLTRYRNFRTLTSPRPVQFSCVAIDSSDEFLAAGGQDVFEIYLWSMKLGTLLEILAGHEGPVMSLAFSPSPASTAMASVSWDKTLRLWNAIENGSAHETVQLTADALCVAYKPDGQEVAVATLNGQISFFDTRTSDQTGNIEGKKDLGSGRSETDLITAKKSLEGKAFTSLCYTADGTCILAGGHSKNVCIYNVKESVLVKKFEITQNRSLDAVDDFINRRKMTEFGNIALVEEREENEGGNVTLRLPGVRKGDMASRSMKPEVRVFSLQFSPTGQAWTAATTEGLLIYSLDIGLVFDPFQLALGITPDTTKEALRNKNYTEALLMALKLNEKILIQQVVESISHESVALTVAGLPDVYVERILKFIAAELERTRHVHFYLIWVETILTIHGPRINSTSSMPILLTIQKNMQQKYEELTKICDFNNYTMKYIQRIGELKSTKTNEIVVTVDDDDGGDNDDDDNENEKMDTS</sequence>
<dbReference type="CDD" id="cd00200">
    <property type="entry name" value="WD40"/>
    <property type="match status" value="1"/>
</dbReference>